<dbReference type="InParanoid" id="H6BYU6"/>
<feature type="domain" description="PHD-type" evidence="6">
    <location>
        <begin position="329"/>
        <end position="381"/>
    </location>
</feature>
<dbReference type="STRING" id="858893.H6BYU6"/>
<reference evidence="7" key="1">
    <citation type="submission" date="2011-07" db="EMBL/GenBank/DDBJ databases">
        <title>The Genome Sequence of Exophiala (Wangiella) dermatitidis NIH/UT8656.</title>
        <authorList>
            <consortium name="The Broad Institute Genome Sequencing Platform"/>
            <person name="Cuomo C."/>
            <person name="Wang Z."/>
            <person name="Hunicke-Smith S."/>
            <person name="Szanislo P.J."/>
            <person name="Earl A."/>
            <person name="Young S.K."/>
            <person name="Zeng Q."/>
            <person name="Gargeya S."/>
            <person name="Fitzgerald M."/>
            <person name="Haas B."/>
            <person name="Abouelleil A."/>
            <person name="Alvarado L."/>
            <person name="Arachchi H.M."/>
            <person name="Berlin A."/>
            <person name="Brown A."/>
            <person name="Chapman S.B."/>
            <person name="Chen Z."/>
            <person name="Dunbar C."/>
            <person name="Freedman E."/>
            <person name="Gearin G."/>
            <person name="Gellesch M."/>
            <person name="Goldberg J."/>
            <person name="Griggs A."/>
            <person name="Gujja S."/>
            <person name="Heiman D."/>
            <person name="Howarth C."/>
            <person name="Larson L."/>
            <person name="Lui A."/>
            <person name="MacDonald P.J.P."/>
            <person name="Montmayeur A."/>
            <person name="Murphy C."/>
            <person name="Neiman D."/>
            <person name="Pearson M."/>
            <person name="Priest M."/>
            <person name="Roberts A."/>
            <person name="Saif S."/>
            <person name="Shea T."/>
            <person name="Shenoy N."/>
            <person name="Sisk P."/>
            <person name="Stolte C."/>
            <person name="Sykes S."/>
            <person name="Wortman J."/>
            <person name="Nusbaum C."/>
            <person name="Birren B."/>
        </authorList>
    </citation>
    <scope>NUCLEOTIDE SEQUENCE</scope>
    <source>
        <strain evidence="7">NIH/UT8656</strain>
    </source>
</reference>
<keyword evidence="8" id="KW-1185">Reference proteome</keyword>
<evidence type="ECO:0000256" key="5">
    <source>
        <dbReference type="SAM" id="MobiDB-lite"/>
    </source>
</evidence>
<feature type="compositionally biased region" description="Basic and acidic residues" evidence="5">
    <location>
        <begin position="167"/>
        <end position="182"/>
    </location>
</feature>
<dbReference type="Proteomes" id="UP000007304">
    <property type="component" value="Unassembled WGS sequence"/>
</dbReference>
<feature type="region of interest" description="Disordered" evidence="5">
    <location>
        <begin position="727"/>
        <end position="818"/>
    </location>
</feature>
<keyword evidence="1" id="KW-0479">Metal-binding</keyword>
<feature type="compositionally biased region" description="Polar residues" evidence="5">
    <location>
        <begin position="739"/>
        <end position="756"/>
    </location>
</feature>
<feature type="compositionally biased region" description="Basic and acidic residues" evidence="5">
    <location>
        <begin position="89"/>
        <end position="100"/>
    </location>
</feature>
<feature type="compositionally biased region" description="Polar residues" evidence="5">
    <location>
        <begin position="1156"/>
        <end position="1165"/>
    </location>
</feature>
<keyword evidence="2 4" id="KW-0863">Zinc-finger</keyword>
<dbReference type="Gene3D" id="3.30.1370.210">
    <property type="match status" value="1"/>
</dbReference>
<name>H6BYU6_EXODN</name>
<evidence type="ECO:0000256" key="3">
    <source>
        <dbReference type="ARBA" id="ARBA00022833"/>
    </source>
</evidence>
<dbReference type="SMART" id="SM00356">
    <property type="entry name" value="ZnF_C3H1"/>
    <property type="match status" value="4"/>
</dbReference>
<dbReference type="GO" id="GO:0008270">
    <property type="term" value="F:zinc ion binding"/>
    <property type="evidence" value="ECO:0007669"/>
    <property type="project" value="UniProtKB-KW"/>
</dbReference>
<feature type="compositionally biased region" description="Basic and acidic residues" evidence="5">
    <location>
        <begin position="288"/>
        <end position="303"/>
    </location>
</feature>
<dbReference type="RefSeq" id="XP_009157270.1">
    <property type="nucleotide sequence ID" value="XM_009159022.1"/>
</dbReference>
<protein>
    <recommendedName>
        <fullName evidence="6">PHD-type domain-containing protein</fullName>
    </recommendedName>
</protein>
<evidence type="ECO:0000256" key="4">
    <source>
        <dbReference type="PROSITE-ProRule" id="PRU00146"/>
    </source>
</evidence>
<dbReference type="Gene3D" id="3.30.40.10">
    <property type="entry name" value="Zinc/RING finger domain, C3HC4 (zinc finger)"/>
    <property type="match status" value="1"/>
</dbReference>
<feature type="compositionally biased region" description="Polar residues" evidence="5">
    <location>
        <begin position="1"/>
        <end position="26"/>
    </location>
</feature>
<proteinExistence type="predicted"/>
<evidence type="ECO:0000256" key="2">
    <source>
        <dbReference type="ARBA" id="ARBA00022771"/>
    </source>
</evidence>
<accession>H6BYU6</accession>
<dbReference type="PROSITE" id="PS50016">
    <property type="entry name" value="ZF_PHD_2"/>
    <property type="match status" value="1"/>
</dbReference>
<feature type="compositionally biased region" description="Basic residues" evidence="5">
    <location>
        <begin position="757"/>
        <end position="766"/>
    </location>
</feature>
<feature type="compositionally biased region" description="Basic and acidic residues" evidence="5">
    <location>
        <begin position="129"/>
        <end position="147"/>
    </location>
</feature>
<feature type="compositionally biased region" description="Basic and acidic residues" evidence="5">
    <location>
        <begin position="31"/>
        <end position="41"/>
    </location>
</feature>
<evidence type="ECO:0000313" key="7">
    <source>
        <dbReference type="EMBL" id="EHY56810.1"/>
    </source>
</evidence>
<dbReference type="InterPro" id="IPR000571">
    <property type="entry name" value="Znf_CCCH"/>
</dbReference>
<feature type="region of interest" description="Disordered" evidence="5">
    <location>
        <begin position="1153"/>
        <end position="1179"/>
    </location>
</feature>
<feature type="region of interest" description="Disordered" evidence="5">
    <location>
        <begin position="437"/>
        <end position="474"/>
    </location>
</feature>
<gene>
    <name evidence="7" type="ORF">HMPREF1120_04875</name>
</gene>
<feature type="compositionally biased region" description="Polar residues" evidence="5">
    <location>
        <begin position="42"/>
        <end position="57"/>
    </location>
</feature>
<dbReference type="VEuPathDB" id="FungiDB:HMPREF1120_04875"/>
<keyword evidence="3" id="KW-0862">Zinc</keyword>
<feature type="region of interest" description="Disordered" evidence="5">
    <location>
        <begin position="288"/>
        <end position="325"/>
    </location>
</feature>
<feature type="compositionally biased region" description="Basic and acidic residues" evidence="5">
    <location>
        <begin position="109"/>
        <end position="121"/>
    </location>
</feature>
<organism evidence="7 8">
    <name type="scientific">Exophiala dermatitidis (strain ATCC 34100 / CBS 525.76 / NIH/UT8656)</name>
    <name type="common">Black yeast</name>
    <name type="synonym">Wangiella dermatitidis</name>
    <dbReference type="NCBI Taxonomy" id="858893"/>
    <lineage>
        <taxon>Eukaryota</taxon>
        <taxon>Fungi</taxon>
        <taxon>Dikarya</taxon>
        <taxon>Ascomycota</taxon>
        <taxon>Pezizomycotina</taxon>
        <taxon>Eurotiomycetes</taxon>
        <taxon>Chaetothyriomycetidae</taxon>
        <taxon>Chaetothyriales</taxon>
        <taxon>Herpotrichiellaceae</taxon>
        <taxon>Exophiala</taxon>
    </lineage>
</organism>
<feature type="compositionally biased region" description="Polar residues" evidence="5">
    <location>
        <begin position="305"/>
        <end position="325"/>
    </location>
</feature>
<feature type="region of interest" description="Disordered" evidence="5">
    <location>
        <begin position="1"/>
        <end position="250"/>
    </location>
</feature>
<dbReference type="OMA" id="SHYATEK"/>
<dbReference type="InterPro" id="IPR011011">
    <property type="entry name" value="Znf_FYVE_PHD"/>
</dbReference>
<evidence type="ECO:0000313" key="8">
    <source>
        <dbReference type="Proteomes" id="UP000007304"/>
    </source>
</evidence>
<feature type="region of interest" description="Disordered" evidence="5">
    <location>
        <begin position="653"/>
        <end position="679"/>
    </location>
</feature>
<sequence length="1405" mass="154089">MAAANSNLSNSRDAFGFSPSSVTGDVTTPHGRVDTIRRNESYESASADTSCAPTTSVKPPGGPECAMSPPREPRSMRRMITPPPICRGDSYRPTEPRESRPISSYDSYRPAERRYTHEAGSRKQVQAPDRYRPAPDRYSDKSHHTDTLEPPQELVHGQRTSVRRQPQGHEKEQHGRDSDVMRELAGPTPLRADASQVKPKSSANKIQRSFSPVQPLDGWPGSGGRSIAQNRDRPADRRGEGLINDGGPDLPLFEENRPTGVTSPQGLACVAGSLTQKGRLVASEKGDLADLSERHSTPRHAKESTGIQTTRLANEETASNSSTVTSRSKRVCKGCGAAGSGLAPLVPCSRCRKGYHDRCGTPRPQSSARAEDFVCGRCLRRQSRETPGKSELDSSRSSGIIVHRHSPLSVHPSMPSLAASSLLKLASIDLLGTRTQNEIEQDEGANTPPKLEEEPKPTWDNSPPAIVGSDRRTSSISADAMQGTLYKHMTCPHWKYTSCLFAEAHCLYAHRETGRVAPYGDSPARDFTCPGWFQGQCRRSASECNLAHRDTGLYIGPDGKPSRKHITCYFWNFADCKKREADCPYAHKDTGLLAWQPYSVTDAPTGVNSLRSYECHRWQSTGKCPWLDRGCPYMHSGTGKSYKGLSTSSEAQNIGDVHPIPCDTSSTSRSGGFLPSWAGNSRPTPVFIEPAIPVGTKESKLESMATADNASKSGIATVQSNHALANSSANGLHIPSGGASESTSHQDATSADSSSKAVRHMAKRRVSSFDPRKIGAAGAVIKPARPEASGPEVAQGSEYSSTSRANVDSCNKQGTGSDVDISKQKLCEGCHKPIFGSITRCVRCSVNLGPPKKTSEAPDEEAVGTELCSPLASQQHFSQAPGNLRSTSPPSLQQYLMPNTLKRPLAEKVLFIPRKKPKLSHLTIEKATNSLRRTTGELQPGSAIGAIGVATPQEIPSLEQLTLMGLVERDSARKETATNTRTLEPAATGEHIKHEEVIDDMRITDTIDGNPSDESQIALTRITEIRPRKSRADALQQDDQEDDNIPLIQTRTLHRMTADALEDDEDDNIPLMQTRISRRMIADAILDDDDEDDNVPLMQTRTLRRMTVVSRPAVTMSDIEFEADVRPKVTTGLDQNSEMDSADISVVFSEGRKESVLSSTTQPSMTGRVGSRSNEGHDSPDVAKIHEPVMALPVSNSSSWPTGDREEAVARLKARGVVFEPDSESDAESGAEEDGIRSVYQPAQQRVDPLWKPQRSLNLFDLLDAKDHNTPPEFIQPLRQARPSKKQLVGNLLQYQCREQKRRFGNPHQEVNRPFEDMEVQAYIQREVRQDTPDPFAVGRLEKKMVSMPMVEFLGMPKKPVVALGKTKDELVFIEGKDPRPGWRSHGSLRARRIKEDEKFPFVYR</sequence>
<dbReference type="GeneID" id="20309514"/>
<dbReference type="CDD" id="cd15489">
    <property type="entry name" value="PHD_SF"/>
    <property type="match status" value="1"/>
</dbReference>
<feature type="compositionally biased region" description="Basic and acidic residues" evidence="5">
    <location>
        <begin position="230"/>
        <end position="240"/>
    </location>
</feature>
<dbReference type="InterPro" id="IPR019787">
    <property type="entry name" value="Znf_PHD-finger"/>
</dbReference>
<dbReference type="OrthoDB" id="4119286at2759"/>
<evidence type="ECO:0000256" key="1">
    <source>
        <dbReference type="ARBA" id="ARBA00022723"/>
    </source>
</evidence>
<evidence type="ECO:0000259" key="6">
    <source>
        <dbReference type="PROSITE" id="PS50016"/>
    </source>
</evidence>
<feature type="compositionally biased region" description="Polar residues" evidence="5">
    <location>
        <begin position="797"/>
        <end position="816"/>
    </location>
</feature>
<dbReference type="SUPFAM" id="SSF57903">
    <property type="entry name" value="FYVE/PHD zinc finger"/>
    <property type="match status" value="1"/>
</dbReference>
<dbReference type="InterPro" id="IPR013083">
    <property type="entry name" value="Znf_RING/FYVE/PHD"/>
</dbReference>
<feature type="compositionally biased region" description="Polar residues" evidence="5">
    <location>
        <begin position="198"/>
        <end position="212"/>
    </location>
</feature>
<dbReference type="EMBL" id="JH226133">
    <property type="protein sequence ID" value="EHY56810.1"/>
    <property type="molecule type" value="Genomic_DNA"/>
</dbReference>